<protein>
    <submittedName>
        <fullName evidence="1">Uncharacterized protein</fullName>
    </submittedName>
</protein>
<dbReference type="EMBL" id="VUJX02000006">
    <property type="protein sequence ID" value="KAL0934975.1"/>
    <property type="molecule type" value="Genomic_DNA"/>
</dbReference>
<name>A0ACC3YSR7_COLTU</name>
<sequence>MINQEGFDEDVQPAPDDKPPTFEPLVVTASSGDFVTVHDFVSAVHPWLTARRDLILRAKNVYNDTYLPGPNEKLIVSAGYPEVVVANYEQE</sequence>
<organism evidence="1 2">
    <name type="scientific">Colletotrichum truncatum</name>
    <name type="common">Anthracnose fungus</name>
    <name type="synonym">Colletotrichum capsici</name>
    <dbReference type="NCBI Taxonomy" id="5467"/>
    <lineage>
        <taxon>Eukaryota</taxon>
        <taxon>Fungi</taxon>
        <taxon>Dikarya</taxon>
        <taxon>Ascomycota</taxon>
        <taxon>Pezizomycotina</taxon>
        <taxon>Sordariomycetes</taxon>
        <taxon>Hypocreomycetidae</taxon>
        <taxon>Glomerellales</taxon>
        <taxon>Glomerellaceae</taxon>
        <taxon>Colletotrichum</taxon>
        <taxon>Colletotrichum truncatum species complex</taxon>
    </lineage>
</organism>
<evidence type="ECO:0000313" key="2">
    <source>
        <dbReference type="Proteomes" id="UP000805649"/>
    </source>
</evidence>
<evidence type="ECO:0000313" key="1">
    <source>
        <dbReference type="EMBL" id="KAL0934975.1"/>
    </source>
</evidence>
<keyword evidence="2" id="KW-1185">Reference proteome</keyword>
<dbReference type="Proteomes" id="UP000805649">
    <property type="component" value="Unassembled WGS sequence"/>
</dbReference>
<accession>A0ACC3YSR7</accession>
<gene>
    <name evidence="1" type="ORF">CTRU02_209566</name>
</gene>
<proteinExistence type="predicted"/>
<comment type="caution">
    <text evidence="1">The sequence shown here is derived from an EMBL/GenBank/DDBJ whole genome shotgun (WGS) entry which is preliminary data.</text>
</comment>
<reference evidence="1 2" key="1">
    <citation type="journal article" date="2020" name="Phytopathology">
        <title>Genome Sequence Resources of Colletotrichum truncatum, C. plurivorum, C. musicola, and C. sojae: Four Species Pathogenic to Soybean (Glycine max).</title>
        <authorList>
            <person name="Rogerio F."/>
            <person name="Boufleur T.R."/>
            <person name="Ciampi-Guillardi M."/>
            <person name="Sukno S.A."/>
            <person name="Thon M.R."/>
            <person name="Massola Junior N.S."/>
            <person name="Baroncelli R."/>
        </authorList>
    </citation>
    <scope>NUCLEOTIDE SEQUENCE [LARGE SCALE GENOMIC DNA]</scope>
    <source>
        <strain evidence="1 2">CMES1059</strain>
    </source>
</reference>